<dbReference type="HAMAP" id="MF_01940">
    <property type="entry name" value="RNA_CPDase"/>
    <property type="match status" value="1"/>
</dbReference>
<dbReference type="AlphaFoldDB" id="A0A383R8W8"/>
<keyword evidence="1 2" id="KW-0378">Hydrolase</keyword>
<dbReference type="Gene3D" id="3.90.1140.10">
    <property type="entry name" value="Cyclic phosphodiesterase"/>
    <property type="match status" value="1"/>
</dbReference>
<accession>A0A383R8W8</accession>
<dbReference type="NCBIfam" id="TIGR02258">
    <property type="entry name" value="2_5_ligase"/>
    <property type="match status" value="1"/>
</dbReference>
<name>A0A383R8W8_PAEAL</name>
<proteinExistence type="inferred from homology"/>
<dbReference type="InterPro" id="IPR004175">
    <property type="entry name" value="RNA_CPDase"/>
</dbReference>
<gene>
    <name evidence="4" type="ORF">PBLR_11198</name>
</gene>
<sequence length="193" mass="21810">MSKSEIRKNALRLFIAMPLPRSAVQVLEEWCAAGKQHWQFAKWVHPQDLHITLQFLGAVDEHVVERIVQVLKEVSRGATPIDLQFDGVGSFGSKEAPRVLWAGLGGEIDKLRQLNHSVTAATSPLGFEPEERPYRPHITLARKYRGGEGQPFTMNSEPLPPNQWTGEEIVLFQTHMNQSPMYERLQTFTLGQG</sequence>
<comment type="similarity">
    <text evidence="2">Belongs to the 2H phosphoesterase superfamily. ThpR family.</text>
</comment>
<dbReference type="InterPro" id="IPR014051">
    <property type="entry name" value="Phosphoesterase_HXTX"/>
</dbReference>
<evidence type="ECO:0000313" key="4">
    <source>
        <dbReference type="EMBL" id="SYX82776.1"/>
    </source>
</evidence>
<dbReference type="SUPFAM" id="SSF55144">
    <property type="entry name" value="LigT-like"/>
    <property type="match status" value="1"/>
</dbReference>
<feature type="active site" description="Proton acceptor" evidence="2">
    <location>
        <position position="137"/>
    </location>
</feature>
<feature type="active site" description="Proton donor" evidence="2">
    <location>
        <position position="50"/>
    </location>
</feature>
<dbReference type="PANTHER" id="PTHR35561">
    <property type="entry name" value="RNA 2',3'-CYCLIC PHOSPHODIESTERASE"/>
    <property type="match status" value="1"/>
</dbReference>
<dbReference type="GO" id="GO:0008664">
    <property type="term" value="F:RNA 2',3'-cyclic 3'-phosphodiesterase activity"/>
    <property type="evidence" value="ECO:0007669"/>
    <property type="project" value="UniProtKB-EC"/>
</dbReference>
<dbReference type="GO" id="GO:0004113">
    <property type="term" value="F:2',3'-cyclic-nucleotide 3'-phosphodiesterase activity"/>
    <property type="evidence" value="ECO:0007669"/>
    <property type="project" value="InterPro"/>
</dbReference>
<evidence type="ECO:0000259" key="3">
    <source>
        <dbReference type="Pfam" id="PF02834"/>
    </source>
</evidence>
<dbReference type="PANTHER" id="PTHR35561:SF1">
    <property type="entry name" value="RNA 2',3'-CYCLIC PHOSPHODIESTERASE"/>
    <property type="match status" value="1"/>
</dbReference>
<feature type="short sequence motif" description="HXTX 2" evidence="2">
    <location>
        <begin position="137"/>
        <end position="140"/>
    </location>
</feature>
<comment type="catalytic activity">
    <reaction evidence="2">
        <text>a 3'-end 2',3'-cyclophospho-ribonucleotide-RNA + H2O = a 3'-end 2'-phospho-ribonucleotide-RNA + H(+)</text>
        <dbReference type="Rhea" id="RHEA:11828"/>
        <dbReference type="Rhea" id="RHEA-COMP:10464"/>
        <dbReference type="Rhea" id="RHEA-COMP:17353"/>
        <dbReference type="ChEBI" id="CHEBI:15377"/>
        <dbReference type="ChEBI" id="CHEBI:15378"/>
        <dbReference type="ChEBI" id="CHEBI:83064"/>
        <dbReference type="ChEBI" id="CHEBI:173113"/>
        <dbReference type="EC" id="3.1.4.58"/>
    </reaction>
</comment>
<feature type="domain" description="Phosphoesterase HXTX" evidence="3">
    <location>
        <begin position="20"/>
        <end position="101"/>
    </location>
</feature>
<evidence type="ECO:0000256" key="2">
    <source>
        <dbReference type="HAMAP-Rule" id="MF_01940"/>
    </source>
</evidence>
<organism evidence="4 5">
    <name type="scientific">Paenibacillus alvei</name>
    <name type="common">Bacillus alvei</name>
    <dbReference type="NCBI Taxonomy" id="44250"/>
    <lineage>
        <taxon>Bacteria</taxon>
        <taxon>Bacillati</taxon>
        <taxon>Bacillota</taxon>
        <taxon>Bacilli</taxon>
        <taxon>Bacillales</taxon>
        <taxon>Paenibacillaceae</taxon>
        <taxon>Paenibacillus</taxon>
    </lineage>
</organism>
<dbReference type="Pfam" id="PF02834">
    <property type="entry name" value="LigT_PEase"/>
    <property type="match status" value="2"/>
</dbReference>
<dbReference type="Proteomes" id="UP000304148">
    <property type="component" value="Chromosome"/>
</dbReference>
<evidence type="ECO:0000256" key="1">
    <source>
        <dbReference type="ARBA" id="ARBA00022801"/>
    </source>
</evidence>
<protein>
    <recommendedName>
        <fullName evidence="2">RNA 2',3'-cyclic phosphodiesterase</fullName>
        <shortName evidence="2">RNA 2',3'-CPDase</shortName>
        <ecNumber evidence="2">3.1.4.58</ecNumber>
    </recommendedName>
</protein>
<dbReference type="EC" id="3.1.4.58" evidence="2"/>
<feature type="domain" description="Phosphoesterase HXTX" evidence="3">
    <location>
        <begin position="109"/>
        <end position="180"/>
    </location>
</feature>
<reference evidence="5" key="1">
    <citation type="submission" date="2018-08" db="EMBL/GenBank/DDBJ databases">
        <authorList>
            <person name="Chevrot R."/>
        </authorList>
    </citation>
    <scope>NUCLEOTIDE SEQUENCE [LARGE SCALE GENOMIC DNA]</scope>
</reference>
<feature type="short sequence motif" description="HXTX 1" evidence="2">
    <location>
        <begin position="50"/>
        <end position="53"/>
    </location>
</feature>
<dbReference type="EMBL" id="LS992241">
    <property type="protein sequence ID" value="SYX82776.1"/>
    <property type="molecule type" value="Genomic_DNA"/>
</dbReference>
<evidence type="ECO:0000313" key="5">
    <source>
        <dbReference type="Proteomes" id="UP000304148"/>
    </source>
</evidence>
<dbReference type="RefSeq" id="WP_138185020.1">
    <property type="nucleotide sequence ID" value="NZ_LS992241.1"/>
</dbReference>
<dbReference type="InterPro" id="IPR009097">
    <property type="entry name" value="Cyclic_Pdiesterase"/>
</dbReference>
<comment type="function">
    <text evidence="2">Hydrolyzes RNA 2',3'-cyclic phosphodiester to an RNA 2'-phosphomonoester.</text>
</comment>